<dbReference type="GO" id="GO:0005737">
    <property type="term" value="C:cytoplasm"/>
    <property type="evidence" value="ECO:0007669"/>
    <property type="project" value="UniProtKB-SubCell"/>
</dbReference>
<keyword evidence="5 13" id="KW-0808">Transferase</keyword>
<dbReference type="FunFam" id="3.40.1780.10:FF:000001">
    <property type="entry name" value="S-adenosylmethionine:tRNA ribosyltransferase-isomerase"/>
    <property type="match status" value="1"/>
</dbReference>
<dbReference type="Gene3D" id="3.40.1780.10">
    <property type="entry name" value="QueA-like"/>
    <property type="match status" value="1"/>
</dbReference>
<evidence type="ECO:0000256" key="4">
    <source>
        <dbReference type="ARBA" id="ARBA00022490"/>
    </source>
</evidence>
<dbReference type="NCBIfam" id="NF001140">
    <property type="entry name" value="PRK00147.1"/>
    <property type="match status" value="1"/>
</dbReference>
<comment type="function">
    <text evidence="13">Transfers and isomerizes the ribose moiety from AdoMet to the 7-aminomethyl group of 7-deazaguanine (preQ1-tRNA) to give epoxyqueuosine (oQ-tRNA).</text>
</comment>
<dbReference type="OrthoDB" id="9805933at2"/>
<evidence type="ECO:0000313" key="15">
    <source>
        <dbReference type="Proteomes" id="UP000002415"/>
    </source>
</evidence>
<dbReference type="NCBIfam" id="TIGR00113">
    <property type="entry name" value="queA"/>
    <property type="match status" value="1"/>
</dbReference>
<dbReference type="SUPFAM" id="SSF111337">
    <property type="entry name" value="QueA-like"/>
    <property type="match status" value="1"/>
</dbReference>
<comment type="subcellular location">
    <subcellularLocation>
        <location evidence="1 13">Cytoplasm</location>
    </subcellularLocation>
</comment>
<comment type="subunit">
    <text evidence="3 13">Monomer.</text>
</comment>
<proteinExistence type="inferred from homology"/>
<name>A7HNS1_FERNB</name>
<dbReference type="eggNOG" id="COG0809">
    <property type="taxonomic scope" value="Bacteria"/>
</dbReference>
<dbReference type="InterPro" id="IPR003699">
    <property type="entry name" value="QueA"/>
</dbReference>
<dbReference type="PANTHER" id="PTHR30307">
    <property type="entry name" value="S-ADENOSYLMETHIONINE:TRNA RIBOSYLTRANSFERASE-ISOMERASE"/>
    <property type="match status" value="1"/>
</dbReference>
<accession>A7HNS1</accession>
<sequence>MDNINNNSQLYNLEMYDYYLPEELIAQSPVEPRDSSRLMVLNKATGEIQHRIFRDIGEYIHEGDLLVFNTTKVIPARLFGKKTTGANIEILLLEKLGLGIWKCLVKPGKAVKEGTEIIFENTNMKMYGKCLSRAEEGTRVIEFSEKEDEKIFSFGNVPLPHYIKNHNVKIERYQTVYAKHEGSVAAPTAGLHFTTELLNELKNKGVKTAEVVLHVGIGTFKPVKVGDIRQHKMHEEYYIVSGETISAINEVKASGKRVIAVGTTTVRTLETIARLQKSDSYSGKTDIFIYPPFEFKIVDALITNFHLPKSSLIMLVSAFAGYDLTMRAYRIAVQERYRFFSFGDAMFIF</sequence>
<comment type="pathway">
    <text evidence="2 13">tRNA modification; tRNA-queuosine biosynthesis.</text>
</comment>
<keyword evidence="4 13" id="KW-0963">Cytoplasm</keyword>
<evidence type="ECO:0000256" key="13">
    <source>
        <dbReference type="HAMAP-Rule" id="MF_00113"/>
    </source>
</evidence>
<keyword evidence="15" id="KW-1185">Reference proteome</keyword>
<dbReference type="HAMAP" id="MF_00113">
    <property type="entry name" value="QueA"/>
    <property type="match status" value="1"/>
</dbReference>
<evidence type="ECO:0000256" key="8">
    <source>
        <dbReference type="ARBA" id="ARBA00052751"/>
    </source>
</evidence>
<dbReference type="KEGG" id="fno:Fnod_1719"/>
<dbReference type="UniPathway" id="UPA00392"/>
<evidence type="ECO:0000313" key="14">
    <source>
        <dbReference type="EMBL" id="ABS61554.1"/>
    </source>
</evidence>
<comment type="catalytic activity">
    <reaction evidence="8 13">
        <text>7-aminomethyl-7-carbaguanosine(34) in tRNA + S-adenosyl-L-methionine = epoxyqueuosine(34) in tRNA + adenine + L-methionine + 2 H(+)</text>
        <dbReference type="Rhea" id="RHEA:32155"/>
        <dbReference type="Rhea" id="RHEA-COMP:10342"/>
        <dbReference type="Rhea" id="RHEA-COMP:18582"/>
        <dbReference type="ChEBI" id="CHEBI:15378"/>
        <dbReference type="ChEBI" id="CHEBI:16708"/>
        <dbReference type="ChEBI" id="CHEBI:57844"/>
        <dbReference type="ChEBI" id="CHEBI:59789"/>
        <dbReference type="ChEBI" id="CHEBI:82833"/>
        <dbReference type="ChEBI" id="CHEBI:194443"/>
        <dbReference type="EC" id="2.4.99.17"/>
    </reaction>
</comment>
<dbReference type="InterPro" id="IPR042118">
    <property type="entry name" value="QueA_dom1"/>
</dbReference>
<keyword evidence="14" id="KW-0413">Isomerase</keyword>
<evidence type="ECO:0000256" key="6">
    <source>
        <dbReference type="ARBA" id="ARBA00022691"/>
    </source>
</evidence>
<dbReference type="InterPro" id="IPR042119">
    <property type="entry name" value="QueA_dom2"/>
</dbReference>
<evidence type="ECO:0000256" key="12">
    <source>
        <dbReference type="ARBA" id="ARBA00076160"/>
    </source>
</evidence>
<dbReference type="GO" id="GO:0008616">
    <property type="term" value="P:tRNA queuosine(34) biosynthetic process"/>
    <property type="evidence" value="ECO:0007669"/>
    <property type="project" value="UniProtKB-UniRule"/>
</dbReference>
<protein>
    <recommendedName>
        <fullName evidence="11 13">S-adenosylmethionine:tRNA ribosyltransferase-isomerase</fullName>
        <ecNumber evidence="10 13">2.4.99.17</ecNumber>
    </recommendedName>
    <alternativeName>
        <fullName evidence="12 13">Queuosine biosynthesis protein QueA</fullName>
    </alternativeName>
</protein>
<dbReference type="Pfam" id="PF02547">
    <property type="entry name" value="Queuosine_synth"/>
    <property type="match status" value="1"/>
</dbReference>
<evidence type="ECO:0000256" key="5">
    <source>
        <dbReference type="ARBA" id="ARBA00022679"/>
    </source>
</evidence>
<evidence type="ECO:0000256" key="2">
    <source>
        <dbReference type="ARBA" id="ARBA00004691"/>
    </source>
</evidence>
<dbReference type="GO" id="GO:0051075">
    <property type="term" value="F:S-adenosylmethionine:tRNA ribosyltransferase-isomerase activity"/>
    <property type="evidence" value="ECO:0007669"/>
    <property type="project" value="UniProtKB-EC"/>
</dbReference>
<organism evidence="14 15">
    <name type="scientific">Fervidobacterium nodosum (strain ATCC 35602 / DSM 5306 / Rt17-B1)</name>
    <dbReference type="NCBI Taxonomy" id="381764"/>
    <lineage>
        <taxon>Bacteria</taxon>
        <taxon>Thermotogati</taxon>
        <taxon>Thermotogota</taxon>
        <taxon>Thermotogae</taxon>
        <taxon>Thermotogales</taxon>
        <taxon>Fervidobacteriaceae</taxon>
        <taxon>Fervidobacterium</taxon>
    </lineage>
</organism>
<dbReference type="FunFam" id="2.40.10.240:FF:000002">
    <property type="entry name" value="S-adenosylmethionine:tRNA ribosyltransferase-isomerase"/>
    <property type="match status" value="1"/>
</dbReference>
<dbReference type="HOGENOM" id="CLU_039110_1_0_0"/>
<evidence type="ECO:0000256" key="10">
    <source>
        <dbReference type="ARBA" id="ARBA00066503"/>
    </source>
</evidence>
<comment type="similarity">
    <text evidence="9 13">Belongs to the QueA family.</text>
</comment>
<reference evidence="14 15" key="2">
    <citation type="journal article" date="2009" name="Proc. Natl. Acad. Sci. U.S.A.">
        <title>On the chimeric nature, thermophilic origin, and phylogenetic placement of the Thermotogales.</title>
        <authorList>
            <person name="Zhaxybayeva O."/>
            <person name="Swithers K.S."/>
            <person name="Lapierre P."/>
            <person name="Fournier G.P."/>
            <person name="Bickhart D.M."/>
            <person name="DeBoy R.T."/>
            <person name="Nelson K.E."/>
            <person name="Nesbo C.L."/>
            <person name="Doolittle W.F."/>
            <person name="Gogarten J.P."/>
            <person name="Noll K.M."/>
        </authorList>
    </citation>
    <scope>NUCLEOTIDE SEQUENCE [LARGE SCALE GENOMIC DNA]</scope>
    <source>
        <strain evidence="15">ATCC 35602 / DSM 5306 / Rt17-B1</strain>
    </source>
</reference>
<evidence type="ECO:0000256" key="11">
    <source>
        <dbReference type="ARBA" id="ARBA00069325"/>
    </source>
</evidence>
<evidence type="ECO:0000256" key="3">
    <source>
        <dbReference type="ARBA" id="ARBA00011245"/>
    </source>
</evidence>
<evidence type="ECO:0000256" key="9">
    <source>
        <dbReference type="ARBA" id="ARBA00061210"/>
    </source>
</evidence>
<keyword evidence="7 13" id="KW-0671">Queuosine biosynthesis</keyword>
<keyword evidence="6 13" id="KW-0949">S-adenosyl-L-methionine</keyword>
<dbReference type="EC" id="2.4.99.17" evidence="10 13"/>
<dbReference type="InterPro" id="IPR036100">
    <property type="entry name" value="QueA_sf"/>
</dbReference>
<reference evidence="14 15" key="1">
    <citation type="submission" date="2007-07" db="EMBL/GenBank/DDBJ databases">
        <title>Complete sequence of Fervidobacterium nodosum Rt17-B1.</title>
        <authorList>
            <consortium name="US DOE Joint Genome Institute"/>
            <person name="Copeland A."/>
            <person name="Lucas S."/>
            <person name="Lapidus A."/>
            <person name="Barry K."/>
            <person name="Glavina del Rio T."/>
            <person name="Dalin E."/>
            <person name="Tice H."/>
            <person name="Pitluck S."/>
            <person name="Saunders E."/>
            <person name="Brettin T."/>
            <person name="Bruce D."/>
            <person name="Detter J.C."/>
            <person name="Han C."/>
            <person name="Schmutz J."/>
            <person name="Larimer F."/>
            <person name="Land M."/>
            <person name="Hauser L."/>
            <person name="Kyrpides N."/>
            <person name="Mikhailova N."/>
            <person name="Nelson K."/>
            <person name="Gogarten J.P."/>
            <person name="Noll K."/>
            <person name="Richardson P."/>
        </authorList>
    </citation>
    <scope>NUCLEOTIDE SEQUENCE [LARGE SCALE GENOMIC DNA]</scope>
    <source>
        <strain evidence="15">ATCC 35602 / DSM 5306 / Rt17-B1</strain>
    </source>
</reference>
<dbReference type="STRING" id="381764.Fnod_1719"/>
<dbReference type="Gene3D" id="2.40.10.240">
    <property type="entry name" value="QueA-like"/>
    <property type="match status" value="1"/>
</dbReference>
<gene>
    <name evidence="13" type="primary">queA</name>
    <name evidence="14" type="ordered locus">Fnod_1719</name>
</gene>
<dbReference type="EMBL" id="CP000771">
    <property type="protein sequence ID" value="ABS61554.1"/>
    <property type="molecule type" value="Genomic_DNA"/>
</dbReference>
<dbReference type="PANTHER" id="PTHR30307:SF0">
    <property type="entry name" value="S-ADENOSYLMETHIONINE:TRNA RIBOSYLTRANSFERASE-ISOMERASE"/>
    <property type="match status" value="1"/>
</dbReference>
<dbReference type="AlphaFoldDB" id="A7HNS1"/>
<evidence type="ECO:0000256" key="7">
    <source>
        <dbReference type="ARBA" id="ARBA00022785"/>
    </source>
</evidence>
<evidence type="ECO:0000256" key="1">
    <source>
        <dbReference type="ARBA" id="ARBA00004496"/>
    </source>
</evidence>
<dbReference type="Proteomes" id="UP000002415">
    <property type="component" value="Chromosome"/>
</dbReference>